<feature type="compositionally biased region" description="Polar residues" evidence="1">
    <location>
        <begin position="23"/>
        <end position="34"/>
    </location>
</feature>
<dbReference type="AlphaFoldDB" id="A0A9W6XH20"/>
<reference evidence="2" key="1">
    <citation type="submission" date="2023-04" db="EMBL/GenBank/DDBJ databases">
        <title>Phytophthora fragariaefolia NBRC 109709.</title>
        <authorList>
            <person name="Ichikawa N."/>
            <person name="Sato H."/>
            <person name="Tonouchi N."/>
        </authorList>
    </citation>
    <scope>NUCLEOTIDE SEQUENCE</scope>
    <source>
        <strain evidence="2">NBRC 109709</strain>
    </source>
</reference>
<sequence length="177" mass="19495">MNSADINTVPGAERYAGVEATPGQPSSPDATSSVPGPDANPTAPTASAPSAPPVPDMAQILANLVNMFTLQQQTMAASQQQMHAFMAQQARFQHEMFEMQARANCQKQKANPPKFNGRADEDLELWLFQIEEHFAAYSVEQNSNDSRFVDMVVPFLGSDVLSRYREFKFAMGENPRP</sequence>
<proteinExistence type="predicted"/>
<dbReference type="OrthoDB" id="120794at2759"/>
<evidence type="ECO:0000313" key="2">
    <source>
        <dbReference type="EMBL" id="GMF38445.1"/>
    </source>
</evidence>
<feature type="region of interest" description="Disordered" evidence="1">
    <location>
        <begin position="1"/>
        <end position="54"/>
    </location>
</feature>
<keyword evidence="3" id="KW-1185">Reference proteome</keyword>
<gene>
    <name evidence="2" type="ORF">Pfra01_001109300</name>
</gene>
<comment type="caution">
    <text evidence="2">The sequence shown here is derived from an EMBL/GenBank/DDBJ whole genome shotgun (WGS) entry which is preliminary data.</text>
</comment>
<evidence type="ECO:0000256" key="1">
    <source>
        <dbReference type="SAM" id="MobiDB-lite"/>
    </source>
</evidence>
<feature type="compositionally biased region" description="Low complexity" evidence="1">
    <location>
        <begin position="37"/>
        <end position="49"/>
    </location>
</feature>
<dbReference type="EMBL" id="BSXT01001088">
    <property type="protein sequence ID" value="GMF38445.1"/>
    <property type="molecule type" value="Genomic_DNA"/>
</dbReference>
<accession>A0A9W6XH20</accession>
<name>A0A9W6XH20_9STRA</name>
<dbReference type="Proteomes" id="UP001165121">
    <property type="component" value="Unassembled WGS sequence"/>
</dbReference>
<protein>
    <submittedName>
        <fullName evidence="2">Unnamed protein product</fullName>
    </submittedName>
</protein>
<evidence type="ECO:0000313" key="3">
    <source>
        <dbReference type="Proteomes" id="UP001165121"/>
    </source>
</evidence>
<organism evidence="2 3">
    <name type="scientific">Phytophthora fragariaefolia</name>
    <dbReference type="NCBI Taxonomy" id="1490495"/>
    <lineage>
        <taxon>Eukaryota</taxon>
        <taxon>Sar</taxon>
        <taxon>Stramenopiles</taxon>
        <taxon>Oomycota</taxon>
        <taxon>Peronosporomycetes</taxon>
        <taxon>Peronosporales</taxon>
        <taxon>Peronosporaceae</taxon>
        <taxon>Phytophthora</taxon>
    </lineage>
</organism>